<dbReference type="GO" id="GO:0019481">
    <property type="term" value="P:L-alanine catabolic process, by transamination"/>
    <property type="evidence" value="ECO:0007669"/>
    <property type="project" value="TreeGrafter"/>
</dbReference>
<dbReference type="PhylomeDB" id="A0A0G4GMT8"/>
<dbReference type="EMBL" id="CDMZ01001366">
    <property type="protein sequence ID" value="CEM31516.1"/>
    <property type="molecule type" value="Genomic_DNA"/>
</dbReference>
<dbReference type="InterPro" id="IPR015421">
    <property type="entry name" value="PyrdxlP-dep_Trfase_major"/>
</dbReference>
<evidence type="ECO:0000256" key="12">
    <source>
        <dbReference type="SAM" id="MobiDB-lite"/>
    </source>
</evidence>
<accession>A0A0G4GMT8</accession>
<evidence type="ECO:0000256" key="2">
    <source>
        <dbReference type="ARBA" id="ARBA00004173"/>
    </source>
</evidence>
<dbReference type="VEuPathDB" id="CryptoDB:Cvel_22602"/>
<keyword evidence="9" id="KW-0809">Transit peptide</keyword>
<comment type="subcellular location">
    <subcellularLocation>
        <location evidence="2">Mitochondrion</location>
    </subcellularLocation>
</comment>
<comment type="cofactor">
    <cofactor evidence="1">
        <name>pyridoxal 5'-phosphate</name>
        <dbReference type="ChEBI" id="CHEBI:597326"/>
    </cofactor>
</comment>
<sequence>MSGTPLPPFAFTPPTYDGPSNEQVHQMRTQFHGPLVTFYKKPVMIVEGKQQYLFDETGRRYLDMFAGIVTVSVGHCHPKVTKAVTDQMQRLQHTTNIYLNPQIALYSQELMAKFADVENLKDGTVFFTNSGSEANDLAMVLARIYTGSFDILALRNCYHGMSAHTMGVTALSTWKYSLPQGFGIHHVACPHSFRSAVPKNMAADFYAAELASAIQFSTSGRVAAFIAESIQGVGGAVTFPPGYLQQAYHIVRSHGGLCIADEVQTGFGRMGSEFWGFQSHGVEPDIVTMAKGIANGFPMGAVVAKKEVMERVNDKLFFNTYGGNPMACAAGRAVLEVIEEEGLQANCAHVGGYLKGRLAGLKDQYELVGDVRGRGLMLGVELVKDRETKEPAKAETNEVFESLRESGILVGKGGLHGNVLRIKPPMCITMEDAEFFAHSLEQALKKI</sequence>
<dbReference type="GO" id="GO:0009436">
    <property type="term" value="P:glyoxylate catabolic process"/>
    <property type="evidence" value="ECO:0007669"/>
    <property type="project" value="TreeGrafter"/>
</dbReference>
<evidence type="ECO:0000256" key="1">
    <source>
        <dbReference type="ARBA" id="ARBA00001933"/>
    </source>
</evidence>
<organism evidence="13">
    <name type="scientific">Chromera velia CCMP2878</name>
    <dbReference type="NCBI Taxonomy" id="1169474"/>
    <lineage>
        <taxon>Eukaryota</taxon>
        <taxon>Sar</taxon>
        <taxon>Alveolata</taxon>
        <taxon>Colpodellida</taxon>
        <taxon>Chromeraceae</taxon>
        <taxon>Chromera</taxon>
    </lineage>
</organism>
<comment type="subunit">
    <text evidence="4">Homotetramer.</text>
</comment>
<evidence type="ECO:0000313" key="13">
    <source>
        <dbReference type="EMBL" id="CEM31516.1"/>
    </source>
</evidence>
<dbReference type="PANTHER" id="PTHR45688">
    <property type="match status" value="1"/>
</dbReference>
<evidence type="ECO:0000256" key="4">
    <source>
        <dbReference type="ARBA" id="ARBA00011881"/>
    </source>
</evidence>
<evidence type="ECO:0000256" key="6">
    <source>
        <dbReference type="ARBA" id="ARBA00022576"/>
    </source>
</evidence>
<dbReference type="AlphaFoldDB" id="A0A0G4GMT8"/>
<dbReference type="InterPro" id="IPR015422">
    <property type="entry name" value="PyrdxlP-dep_Trfase_small"/>
</dbReference>
<gene>
    <name evidence="13" type="ORF">Cvel_22602</name>
</gene>
<keyword evidence="10" id="KW-0496">Mitochondrion</keyword>
<dbReference type="PROSITE" id="PS00600">
    <property type="entry name" value="AA_TRANSFER_CLASS_3"/>
    <property type="match status" value="1"/>
</dbReference>
<evidence type="ECO:0000256" key="8">
    <source>
        <dbReference type="ARBA" id="ARBA00022898"/>
    </source>
</evidence>
<dbReference type="Gene3D" id="3.90.1150.10">
    <property type="entry name" value="Aspartate Aminotransferase, domain 1"/>
    <property type="match status" value="1"/>
</dbReference>
<dbReference type="CDD" id="cd00610">
    <property type="entry name" value="OAT_like"/>
    <property type="match status" value="1"/>
</dbReference>
<name>A0A0G4GMT8_9ALVE</name>
<dbReference type="FunFam" id="3.40.640.10:FF:000004">
    <property type="entry name" value="Acetylornithine aminotransferase"/>
    <property type="match status" value="1"/>
</dbReference>
<evidence type="ECO:0000256" key="11">
    <source>
        <dbReference type="RuleBase" id="RU003560"/>
    </source>
</evidence>
<dbReference type="InterPro" id="IPR049704">
    <property type="entry name" value="Aminotrans_3_PPA_site"/>
</dbReference>
<evidence type="ECO:0000256" key="3">
    <source>
        <dbReference type="ARBA" id="ARBA00008954"/>
    </source>
</evidence>
<keyword evidence="8 11" id="KW-0663">Pyridoxal phosphate</keyword>
<keyword evidence="7" id="KW-0808">Transferase</keyword>
<evidence type="ECO:0000256" key="5">
    <source>
        <dbReference type="ARBA" id="ARBA00013049"/>
    </source>
</evidence>
<protein>
    <recommendedName>
        <fullName evidence="5">alanine--glyoxylate transaminase</fullName>
        <ecNumber evidence="5">2.6.1.44</ecNumber>
    </recommendedName>
</protein>
<dbReference type="EC" id="2.6.1.44" evidence="5"/>
<dbReference type="Gene3D" id="3.40.640.10">
    <property type="entry name" value="Type I PLP-dependent aspartate aminotransferase-like (Major domain)"/>
    <property type="match status" value="1"/>
</dbReference>
<dbReference type="GO" id="GO:0005739">
    <property type="term" value="C:mitochondrion"/>
    <property type="evidence" value="ECO:0007669"/>
    <property type="project" value="UniProtKB-SubCell"/>
</dbReference>
<keyword evidence="6" id="KW-0032">Aminotransferase</keyword>
<feature type="compositionally biased region" description="Pro residues" evidence="12">
    <location>
        <begin position="1"/>
        <end position="11"/>
    </location>
</feature>
<dbReference type="Pfam" id="PF00202">
    <property type="entry name" value="Aminotran_3"/>
    <property type="match status" value="1"/>
</dbReference>
<comment type="similarity">
    <text evidence="3 11">Belongs to the class-III pyridoxal-phosphate-dependent aminotransferase family.</text>
</comment>
<proteinExistence type="inferred from homology"/>
<evidence type="ECO:0000256" key="7">
    <source>
        <dbReference type="ARBA" id="ARBA00022679"/>
    </source>
</evidence>
<evidence type="ECO:0000256" key="9">
    <source>
        <dbReference type="ARBA" id="ARBA00022946"/>
    </source>
</evidence>
<dbReference type="GO" id="GO:0030170">
    <property type="term" value="F:pyridoxal phosphate binding"/>
    <property type="evidence" value="ECO:0007669"/>
    <property type="project" value="InterPro"/>
</dbReference>
<evidence type="ECO:0000256" key="10">
    <source>
        <dbReference type="ARBA" id="ARBA00023128"/>
    </source>
</evidence>
<dbReference type="GO" id="GO:0008453">
    <property type="term" value="F:alanine-glyoxylate transaminase activity"/>
    <property type="evidence" value="ECO:0007669"/>
    <property type="project" value="UniProtKB-EC"/>
</dbReference>
<dbReference type="InterPro" id="IPR015424">
    <property type="entry name" value="PyrdxlP-dep_Trfase"/>
</dbReference>
<dbReference type="SUPFAM" id="SSF53383">
    <property type="entry name" value="PLP-dependent transferases"/>
    <property type="match status" value="1"/>
</dbReference>
<feature type="region of interest" description="Disordered" evidence="12">
    <location>
        <begin position="1"/>
        <end position="22"/>
    </location>
</feature>
<dbReference type="PIRSF" id="PIRSF000521">
    <property type="entry name" value="Transaminase_4ab_Lys_Orn"/>
    <property type="match status" value="1"/>
</dbReference>
<dbReference type="PANTHER" id="PTHR45688:SF3">
    <property type="entry name" value="ALANINE--GLYOXYLATE AMINOTRANSFERASE 2, MITOCHONDRIAL"/>
    <property type="match status" value="1"/>
</dbReference>
<dbReference type="InterPro" id="IPR005814">
    <property type="entry name" value="Aminotrans_3"/>
</dbReference>
<reference evidence="13" key="1">
    <citation type="submission" date="2014-11" db="EMBL/GenBank/DDBJ databases">
        <authorList>
            <person name="Otto D Thomas"/>
            <person name="Naeem Raeece"/>
        </authorList>
    </citation>
    <scope>NUCLEOTIDE SEQUENCE</scope>
</reference>